<feature type="domain" description="Glycosyltransferase 2-like" evidence="6">
    <location>
        <begin position="462"/>
        <end position="634"/>
    </location>
</feature>
<gene>
    <name evidence="7" type="ORF">P4H66_07535</name>
</gene>
<keyword evidence="8" id="KW-1185">Reference proteome</keyword>
<dbReference type="RefSeq" id="WP_326086941.1">
    <property type="nucleotide sequence ID" value="NZ_JARLKZ010000005.1"/>
</dbReference>
<dbReference type="Gene3D" id="3.40.50.2000">
    <property type="entry name" value="Glycogen Phosphorylase B"/>
    <property type="match status" value="1"/>
</dbReference>
<evidence type="ECO:0000256" key="1">
    <source>
        <dbReference type="ARBA" id="ARBA00004776"/>
    </source>
</evidence>
<dbReference type="Proteomes" id="UP001344632">
    <property type="component" value="Unassembled WGS sequence"/>
</dbReference>
<dbReference type="Gene3D" id="3.40.50.11010">
    <property type="match status" value="1"/>
</dbReference>
<protein>
    <submittedName>
        <fullName evidence="7">Glycosyltransferase</fullName>
        <ecNumber evidence="7">2.4.-.-</ecNumber>
    </submittedName>
</protein>
<evidence type="ECO:0000259" key="6">
    <source>
        <dbReference type="Pfam" id="PF00535"/>
    </source>
</evidence>
<dbReference type="PANTHER" id="PTHR43179">
    <property type="entry name" value="RHAMNOSYLTRANSFERASE WBBL"/>
    <property type="match status" value="1"/>
</dbReference>
<dbReference type="Pfam" id="PF00535">
    <property type="entry name" value="Glycos_transf_2"/>
    <property type="match status" value="1"/>
</dbReference>
<dbReference type="EMBL" id="JARLKZ010000005">
    <property type="protein sequence ID" value="MEC0239710.1"/>
    <property type="molecule type" value="Genomic_DNA"/>
</dbReference>
<dbReference type="PANTHER" id="PTHR43179:SF12">
    <property type="entry name" value="GALACTOFURANOSYLTRANSFERASE GLFT2"/>
    <property type="match status" value="1"/>
</dbReference>
<keyword evidence="4 7" id="KW-0808">Transferase</keyword>
<accession>A0ABU6GLV8</accession>
<dbReference type="InterPro" id="IPR029044">
    <property type="entry name" value="Nucleotide-diphossugar_trans"/>
</dbReference>
<evidence type="ECO:0000313" key="7">
    <source>
        <dbReference type="EMBL" id="MEC0239710.1"/>
    </source>
</evidence>
<dbReference type="InterPro" id="IPR001173">
    <property type="entry name" value="Glyco_trans_2-like"/>
</dbReference>
<evidence type="ECO:0000256" key="3">
    <source>
        <dbReference type="ARBA" id="ARBA00022676"/>
    </source>
</evidence>
<organism evidence="7 8">
    <name type="scientific">Paenibacillus dokdonensis</name>
    <dbReference type="NCBI Taxonomy" id="2567944"/>
    <lineage>
        <taxon>Bacteria</taxon>
        <taxon>Bacillati</taxon>
        <taxon>Bacillota</taxon>
        <taxon>Bacilli</taxon>
        <taxon>Bacillales</taxon>
        <taxon>Paenibacillaceae</taxon>
        <taxon>Paenibacillus</taxon>
    </lineage>
</organism>
<comment type="pathway">
    <text evidence="1">Cell wall biogenesis; cell wall polysaccharide biosynthesis.</text>
</comment>
<dbReference type="Pfam" id="PF13692">
    <property type="entry name" value="Glyco_trans_1_4"/>
    <property type="match status" value="1"/>
</dbReference>
<evidence type="ECO:0000256" key="4">
    <source>
        <dbReference type="ARBA" id="ARBA00022679"/>
    </source>
</evidence>
<evidence type="ECO:0000256" key="5">
    <source>
        <dbReference type="SAM" id="MobiDB-lite"/>
    </source>
</evidence>
<sequence length="873" mass="101056">MNRPRKRPRKPMIKSASPSTLKHKKSKKTVPKKNRYIIPPLMNPASPMSVPTQPLPNRNVMVPVNEIPAAEVDTPQVRSYMEESGMYDVFRFPVIDWDFRWQRPQQISQQFAQHGHRVFYITTGVTALQKDATYEEVAQHVKIKRIEPNIWLVTLCAHQRLNLYRDQMSQADIQYLSWSVDYVRDRFQVHHLVSIVDLPFWTPLVTAMENHNLLYDCMDEHNGFSTNEKAVIRQEEHLARKANLVLASSQLLYERMQALHSSTLLLRNAADVAHFSSQAIPAPELDSIQGPVIGYYGAISDWFDIRLVEKLAAKRPEWTFILIGHTFGCDTSTVEKLPNVLLLGEKPYTELPSYLQQFDVAIIPFLQNELTRATNPVKLYEYLSAGKPVVSTYLPELEVVADGLTTIARTPEAFEDAIECSLMENDPQQMELRQQYAQTHTWEMRYQELHQTIQRQLFPKVSIVILTHNNWAYTRQCLFSLQKPNRYPNLEIIIIDNGSTDETPHHLSELDPDLFRVIYASSNLGFAAGNSLGCRKATGDYIILLNNDTIIPDESWIQRLIAPLEKNLDIGMSGPMSNHVGNDQAVDHFVGNPVDGAHPQWLHDFYQYYKGSYRYTELLGFFCVAMKRSVFEKIGGLDSKYGIGMFEDDDYCERVKRAGYKLLIVEDAFVYHHGSATIKKLKPDEYDTLWQRNKAYYEQKWSKTWQLPKRPENLFFGAETNEEVAGRLKKNNQKCILVLGGREWSRRSIRWQQLVKQLAASTEWVVIIHLTKYYHHDIVGIRKAGPQMYMTNRLDLFSLVPFEYILYCGENEAVPDFHTHHQVIDSLSYHAHQLEDLRMSLKDYRIFDERQAHLLVHQLLVPNQSLTMEGTHS</sequence>
<dbReference type="SUPFAM" id="SSF53756">
    <property type="entry name" value="UDP-Glycosyltransferase/glycogen phosphorylase"/>
    <property type="match status" value="1"/>
</dbReference>
<dbReference type="CDD" id="cd04186">
    <property type="entry name" value="GT_2_like_c"/>
    <property type="match status" value="1"/>
</dbReference>
<feature type="region of interest" description="Disordered" evidence="5">
    <location>
        <begin position="1"/>
        <end position="32"/>
    </location>
</feature>
<feature type="compositionally biased region" description="Basic residues" evidence="5">
    <location>
        <begin position="21"/>
        <end position="32"/>
    </location>
</feature>
<evidence type="ECO:0000256" key="2">
    <source>
        <dbReference type="ARBA" id="ARBA00006739"/>
    </source>
</evidence>
<keyword evidence="3 7" id="KW-0328">Glycosyltransferase</keyword>
<dbReference type="GO" id="GO:0016757">
    <property type="term" value="F:glycosyltransferase activity"/>
    <property type="evidence" value="ECO:0007669"/>
    <property type="project" value="UniProtKB-KW"/>
</dbReference>
<name>A0ABU6GLV8_9BACL</name>
<comment type="similarity">
    <text evidence="2">Belongs to the glycosyltransferase 2 family.</text>
</comment>
<dbReference type="Gene3D" id="3.90.550.10">
    <property type="entry name" value="Spore Coat Polysaccharide Biosynthesis Protein SpsA, Chain A"/>
    <property type="match status" value="1"/>
</dbReference>
<dbReference type="SUPFAM" id="SSF53448">
    <property type="entry name" value="Nucleotide-diphospho-sugar transferases"/>
    <property type="match status" value="1"/>
</dbReference>
<evidence type="ECO:0000313" key="8">
    <source>
        <dbReference type="Proteomes" id="UP001344632"/>
    </source>
</evidence>
<proteinExistence type="inferred from homology"/>
<comment type="caution">
    <text evidence="7">The sequence shown here is derived from an EMBL/GenBank/DDBJ whole genome shotgun (WGS) entry which is preliminary data.</text>
</comment>
<feature type="compositionally biased region" description="Basic residues" evidence="5">
    <location>
        <begin position="1"/>
        <end position="12"/>
    </location>
</feature>
<reference evidence="7 8" key="1">
    <citation type="submission" date="2023-03" db="EMBL/GenBank/DDBJ databases">
        <title>Bacillus Genome Sequencing.</title>
        <authorList>
            <person name="Dunlap C."/>
        </authorList>
    </citation>
    <scope>NUCLEOTIDE SEQUENCE [LARGE SCALE GENOMIC DNA]</scope>
    <source>
        <strain evidence="7 8">BD-525</strain>
    </source>
</reference>
<dbReference type="EC" id="2.4.-.-" evidence="7"/>